<evidence type="ECO:0000256" key="1">
    <source>
        <dbReference type="ARBA" id="ARBA00004236"/>
    </source>
</evidence>
<reference evidence="9" key="3">
    <citation type="submission" date="2025-09" db="UniProtKB">
        <authorList>
            <consortium name="Ensembl"/>
        </authorList>
    </citation>
    <scope>IDENTIFICATION</scope>
    <source>
        <strain evidence="9">Guanapo</strain>
    </source>
</reference>
<dbReference type="AlphaFoldDB" id="A0A3P9PGV8"/>
<dbReference type="Proteomes" id="UP000242638">
    <property type="component" value="Unassembled WGS sequence"/>
</dbReference>
<dbReference type="Pfam" id="PF07686">
    <property type="entry name" value="V-set"/>
    <property type="match status" value="1"/>
</dbReference>
<dbReference type="InterPro" id="IPR013106">
    <property type="entry name" value="Ig_V-set"/>
</dbReference>
<accession>A0A3P9PGV8</accession>
<comment type="subcellular location">
    <subcellularLocation>
        <location evidence="1">Cell membrane</location>
    </subcellularLocation>
</comment>
<name>A0A3P9PGV8_POERE</name>
<evidence type="ECO:0000256" key="2">
    <source>
        <dbReference type="ARBA" id="ARBA00022475"/>
    </source>
</evidence>
<keyword evidence="3" id="KW-0732">Signal</keyword>
<dbReference type="InterPro" id="IPR036179">
    <property type="entry name" value="Ig-like_dom_sf"/>
</dbReference>
<dbReference type="CDD" id="cd00099">
    <property type="entry name" value="IgV"/>
    <property type="match status" value="2"/>
</dbReference>
<keyword evidence="6" id="KW-1015">Disulfide bond</keyword>
<evidence type="ECO:0000259" key="8">
    <source>
        <dbReference type="PROSITE" id="PS50835"/>
    </source>
</evidence>
<dbReference type="InterPro" id="IPR003599">
    <property type="entry name" value="Ig_sub"/>
</dbReference>
<reference evidence="10" key="1">
    <citation type="submission" date="2013-11" db="EMBL/GenBank/DDBJ databases">
        <title>The genomic landscape of the Guanapo guppy.</title>
        <authorList>
            <person name="Kuenstner A."/>
            <person name="Dreyer C."/>
        </authorList>
    </citation>
    <scope>NUCLEOTIDE SEQUENCE</scope>
    <source>
        <strain evidence="10">Guanapo</strain>
    </source>
</reference>
<organism evidence="9 10">
    <name type="scientific">Poecilia reticulata</name>
    <name type="common">Guppy</name>
    <name type="synonym">Acanthophacelus reticulatus</name>
    <dbReference type="NCBI Taxonomy" id="8081"/>
    <lineage>
        <taxon>Eukaryota</taxon>
        <taxon>Metazoa</taxon>
        <taxon>Chordata</taxon>
        <taxon>Craniata</taxon>
        <taxon>Vertebrata</taxon>
        <taxon>Euteleostomi</taxon>
        <taxon>Actinopterygii</taxon>
        <taxon>Neopterygii</taxon>
        <taxon>Teleostei</taxon>
        <taxon>Neoteleostei</taxon>
        <taxon>Acanthomorphata</taxon>
        <taxon>Ovalentaria</taxon>
        <taxon>Atherinomorphae</taxon>
        <taxon>Cyprinodontiformes</taxon>
        <taxon>Poeciliidae</taxon>
        <taxon>Poeciliinae</taxon>
        <taxon>Poecilia</taxon>
    </lineage>
</organism>
<dbReference type="InterPro" id="IPR007110">
    <property type="entry name" value="Ig-like_dom"/>
</dbReference>
<keyword evidence="7" id="KW-0325">Glycoprotein</keyword>
<keyword evidence="5" id="KW-0472">Membrane</keyword>
<dbReference type="GO" id="GO:0002376">
    <property type="term" value="P:immune system process"/>
    <property type="evidence" value="ECO:0007669"/>
    <property type="project" value="UniProtKB-KW"/>
</dbReference>
<reference evidence="9" key="2">
    <citation type="submission" date="2025-08" db="UniProtKB">
        <authorList>
            <consortium name="Ensembl"/>
        </authorList>
    </citation>
    <scope>IDENTIFICATION</scope>
    <source>
        <strain evidence="9">Guanapo</strain>
    </source>
</reference>
<feature type="domain" description="Ig-like" evidence="8">
    <location>
        <begin position="134"/>
        <end position="238"/>
    </location>
</feature>
<dbReference type="GO" id="GO:0005886">
    <property type="term" value="C:plasma membrane"/>
    <property type="evidence" value="ECO:0007669"/>
    <property type="project" value="UniProtKB-SubCell"/>
</dbReference>
<dbReference type="Ensembl" id="ENSPRET00000021248.1">
    <property type="protein sequence ID" value="ENSPREP00000021024.1"/>
    <property type="gene ID" value="ENSPREG00000014217.1"/>
</dbReference>
<dbReference type="SUPFAM" id="SSF48726">
    <property type="entry name" value="Immunoglobulin"/>
    <property type="match status" value="2"/>
</dbReference>
<evidence type="ECO:0000256" key="7">
    <source>
        <dbReference type="ARBA" id="ARBA00023180"/>
    </source>
</evidence>
<dbReference type="GO" id="GO:0009617">
    <property type="term" value="P:response to bacterium"/>
    <property type="evidence" value="ECO:0007669"/>
    <property type="project" value="TreeGrafter"/>
</dbReference>
<feature type="domain" description="Ig-like" evidence="8">
    <location>
        <begin position="31"/>
        <end position="109"/>
    </location>
</feature>
<dbReference type="SMART" id="SM00409">
    <property type="entry name" value="IG"/>
    <property type="match status" value="2"/>
</dbReference>
<dbReference type="PROSITE" id="PS50835">
    <property type="entry name" value="IG_LIKE"/>
    <property type="match status" value="2"/>
</dbReference>
<dbReference type="OMA" id="RRDECDD"/>
<evidence type="ECO:0000313" key="9">
    <source>
        <dbReference type="Ensembl" id="ENSPREP00000021024.1"/>
    </source>
</evidence>
<evidence type="ECO:0000256" key="4">
    <source>
        <dbReference type="ARBA" id="ARBA00022859"/>
    </source>
</evidence>
<keyword evidence="10" id="KW-1185">Reference proteome</keyword>
<dbReference type="STRING" id="8081.ENSPREP00000021024"/>
<dbReference type="InterPro" id="IPR013783">
    <property type="entry name" value="Ig-like_fold"/>
</dbReference>
<dbReference type="PANTHER" id="PTHR19433">
    <property type="entry name" value="T-CELL RECEPTOR ALPHA CHAIN V REGION-RELATED"/>
    <property type="match status" value="1"/>
</dbReference>
<dbReference type="SMART" id="SM00406">
    <property type="entry name" value="IGv"/>
    <property type="match status" value="1"/>
</dbReference>
<dbReference type="InterPro" id="IPR052051">
    <property type="entry name" value="TCR_complex_component"/>
</dbReference>
<keyword evidence="2" id="KW-1003">Cell membrane</keyword>
<proteinExistence type="predicted"/>
<keyword evidence="4" id="KW-0391">Immunity</keyword>
<dbReference type="GeneTree" id="ENSGT01030000234530"/>
<protein>
    <recommendedName>
        <fullName evidence="8">Ig-like domain-containing protein</fullName>
    </recommendedName>
</protein>
<dbReference type="Gene3D" id="2.60.40.10">
    <property type="entry name" value="Immunoglobulins"/>
    <property type="match status" value="2"/>
</dbReference>
<evidence type="ECO:0000256" key="5">
    <source>
        <dbReference type="ARBA" id="ARBA00023136"/>
    </source>
</evidence>
<evidence type="ECO:0000256" key="6">
    <source>
        <dbReference type="ARBA" id="ARBA00023157"/>
    </source>
</evidence>
<evidence type="ECO:0000313" key="10">
    <source>
        <dbReference type="Proteomes" id="UP000242638"/>
    </source>
</evidence>
<evidence type="ECO:0000256" key="3">
    <source>
        <dbReference type="ARBA" id="ARBA00022729"/>
    </source>
</evidence>
<dbReference type="PANTHER" id="PTHR19433:SF111">
    <property type="entry name" value="T CELL RECEPTOR ALPHA VARIABLE 4"/>
    <property type="match status" value="1"/>
</dbReference>
<sequence>MIHHIWFTRWKARLFNRSYDCLVPVVTVQLGEPVTLSCALSERLQSTWFHWYKQSAGDTLKFIVMQQKSIDPKYDPNAPVSRMKATIDDKLSNLTIMNTVLDDEGMYHCARMDWTESIWSGMYLTMSYTVLQNPVSDPARAADSETLQCSVISENTTCSAEPSMFWFRAITDKSYPDFIIAEGKIPENCEKTSNNQKKCSYNFSKNVQSSDAGTYYCAVAACGEILFGNGTKNLENVNSLE</sequence>